<keyword evidence="9" id="KW-0812">Transmembrane</keyword>
<dbReference type="InterPro" id="IPR003856">
    <property type="entry name" value="LPS_length_determ_N"/>
</dbReference>
<dbReference type="STRING" id="504797.SAMN05421678_10766"/>
<keyword evidence="14" id="KW-0472">Membrane</keyword>
<dbReference type="FunFam" id="3.40.50.300:FF:000527">
    <property type="entry name" value="Tyrosine-protein kinase etk"/>
    <property type="match status" value="1"/>
</dbReference>
<sequence length="495" mass="52415">MDLRDYFKVFGRRWRLVVVGALVGVAAATLVTLEAPLKYTSTVRLFVSTAQPDLTSAYQGGLLSEQRVGSYADLVTGPEIARRVVDRLGFKRSPDALRGQISADVVPNTVIIVVRVTDRTPHTAGRIAQAVTDEFTSFVRRLESNSATSGTPIKVTSLGPPVTGQDPVSPQPIRNVAVGFVVGLLLGAGAAAFRESLDASLRRPEEVAGLTAAPVLGSFAYDSKVNKRRLLTDYRTHSPRVEAFRLLRTNLQFVDVDQRSKVFVVTSSLPGEGKTTTATNLAIALAQSGQRVALVDGDLRRPGVADSLGLETSVGLTSVLIGRIALSDAIQEWGPDKLPVLTSGPMPPDPTHLLQSRVMAEVLADLRRAFDIVLIDAPPLLPVADAAILSAQVEGALLVVRHGKTTRDQVRSCVERLGSVHAHVAGTILNMCPNSGPNRVDYSYSYSYAGPAGDDLQPLANGRVQPSAAAQVAEAVGSRRATDGETGNAPANGAG</sequence>
<organism evidence="21 22">
    <name type="scientific">Actinopolymorpha cephalotaxi</name>
    <dbReference type="NCBI Taxonomy" id="504797"/>
    <lineage>
        <taxon>Bacteria</taxon>
        <taxon>Bacillati</taxon>
        <taxon>Actinomycetota</taxon>
        <taxon>Actinomycetes</taxon>
        <taxon>Propionibacteriales</taxon>
        <taxon>Actinopolymorphaceae</taxon>
        <taxon>Actinopolymorpha</taxon>
    </lineage>
</organism>
<comment type="subcellular location">
    <subcellularLocation>
        <location evidence="1">Cell inner membrane</location>
        <topology evidence="1">Multi-pass membrane protein</topology>
    </subcellularLocation>
</comment>
<keyword evidence="13" id="KW-1133">Transmembrane helix</keyword>
<evidence type="ECO:0000256" key="11">
    <source>
        <dbReference type="ARBA" id="ARBA00022777"/>
    </source>
</evidence>
<comment type="similarity">
    <text evidence="2">Belongs to the CpsC/CapA family.</text>
</comment>
<keyword evidence="11 21" id="KW-0418">Kinase</keyword>
<feature type="domain" description="AAA" evidence="19">
    <location>
        <begin position="262"/>
        <end position="390"/>
    </location>
</feature>
<keyword evidence="23" id="KW-1185">Reference proteome</keyword>
<proteinExistence type="inferred from homology"/>
<comment type="similarity">
    <text evidence="3">Belongs to the CpsD/CapB family.</text>
</comment>
<evidence type="ECO:0000313" key="22">
    <source>
        <dbReference type="Proteomes" id="UP000199052"/>
    </source>
</evidence>
<keyword evidence="7" id="KW-0997">Cell inner membrane</keyword>
<keyword evidence="15 21" id="KW-0829">Tyrosine-protein kinase</keyword>
<dbReference type="Proteomes" id="UP000533017">
    <property type="component" value="Unassembled WGS sequence"/>
</dbReference>
<feature type="domain" description="Polysaccharide chain length determinant N-terminal" evidence="18">
    <location>
        <begin position="1"/>
        <end position="86"/>
    </location>
</feature>
<dbReference type="EMBL" id="FOOI01000007">
    <property type="protein sequence ID" value="SFG60749.1"/>
    <property type="molecule type" value="Genomic_DNA"/>
</dbReference>
<keyword evidence="6" id="KW-1003">Cell membrane</keyword>
<dbReference type="EC" id="2.7.10.2" evidence="5"/>
<name>A0A1I2T9I6_9ACTN</name>
<dbReference type="AlphaFoldDB" id="A0A1I2T9I6"/>
<evidence type="ECO:0000256" key="12">
    <source>
        <dbReference type="ARBA" id="ARBA00022840"/>
    </source>
</evidence>
<dbReference type="GO" id="GO:0005524">
    <property type="term" value="F:ATP binding"/>
    <property type="evidence" value="ECO:0007669"/>
    <property type="project" value="UniProtKB-KW"/>
</dbReference>
<comment type="catalytic activity">
    <reaction evidence="16">
        <text>L-tyrosyl-[protein] + ATP = O-phospho-L-tyrosyl-[protein] + ADP + H(+)</text>
        <dbReference type="Rhea" id="RHEA:10596"/>
        <dbReference type="Rhea" id="RHEA-COMP:10136"/>
        <dbReference type="Rhea" id="RHEA-COMP:20101"/>
        <dbReference type="ChEBI" id="CHEBI:15378"/>
        <dbReference type="ChEBI" id="CHEBI:30616"/>
        <dbReference type="ChEBI" id="CHEBI:46858"/>
        <dbReference type="ChEBI" id="CHEBI:61978"/>
        <dbReference type="ChEBI" id="CHEBI:456216"/>
        <dbReference type="EC" id="2.7.10.2"/>
    </reaction>
</comment>
<dbReference type="PANTHER" id="PTHR32309:SF31">
    <property type="entry name" value="CAPSULAR EXOPOLYSACCHARIDE FAMILY"/>
    <property type="match status" value="1"/>
</dbReference>
<evidence type="ECO:0000256" key="8">
    <source>
        <dbReference type="ARBA" id="ARBA00022679"/>
    </source>
</evidence>
<evidence type="ECO:0000256" key="5">
    <source>
        <dbReference type="ARBA" id="ARBA00011903"/>
    </source>
</evidence>
<evidence type="ECO:0000256" key="13">
    <source>
        <dbReference type="ARBA" id="ARBA00022989"/>
    </source>
</evidence>
<feature type="region of interest" description="Disordered" evidence="17">
    <location>
        <begin position="148"/>
        <end position="167"/>
    </location>
</feature>
<evidence type="ECO:0000259" key="19">
    <source>
        <dbReference type="Pfam" id="PF13614"/>
    </source>
</evidence>
<evidence type="ECO:0000256" key="1">
    <source>
        <dbReference type="ARBA" id="ARBA00004429"/>
    </source>
</evidence>
<keyword evidence="10" id="KW-0547">Nucleotide-binding</keyword>
<evidence type="ECO:0000256" key="9">
    <source>
        <dbReference type="ARBA" id="ARBA00022692"/>
    </source>
</evidence>
<evidence type="ECO:0000256" key="6">
    <source>
        <dbReference type="ARBA" id="ARBA00022475"/>
    </source>
</evidence>
<dbReference type="GO" id="GO:0042802">
    <property type="term" value="F:identical protein binding"/>
    <property type="evidence" value="ECO:0007669"/>
    <property type="project" value="UniProtKB-ARBA"/>
</dbReference>
<evidence type="ECO:0000256" key="14">
    <source>
        <dbReference type="ARBA" id="ARBA00023136"/>
    </source>
</evidence>
<evidence type="ECO:0000256" key="4">
    <source>
        <dbReference type="ARBA" id="ARBA00008883"/>
    </source>
</evidence>
<dbReference type="InterPro" id="IPR005702">
    <property type="entry name" value="Wzc-like_C"/>
</dbReference>
<dbReference type="Pfam" id="PF13614">
    <property type="entry name" value="AAA_31"/>
    <property type="match status" value="1"/>
</dbReference>
<gene>
    <name evidence="20" type="ORF">FHR37_001810</name>
    <name evidence="21" type="ORF">SAMN05421678_10766</name>
</gene>
<evidence type="ECO:0000256" key="15">
    <source>
        <dbReference type="ARBA" id="ARBA00023137"/>
    </source>
</evidence>
<evidence type="ECO:0000313" key="23">
    <source>
        <dbReference type="Proteomes" id="UP000533017"/>
    </source>
</evidence>
<evidence type="ECO:0000256" key="2">
    <source>
        <dbReference type="ARBA" id="ARBA00006683"/>
    </source>
</evidence>
<keyword evidence="12" id="KW-0067">ATP-binding</keyword>
<dbReference type="InterPro" id="IPR027417">
    <property type="entry name" value="P-loop_NTPase"/>
</dbReference>
<dbReference type="CDD" id="cd05387">
    <property type="entry name" value="BY-kinase"/>
    <property type="match status" value="1"/>
</dbReference>
<dbReference type="InterPro" id="IPR050445">
    <property type="entry name" value="Bact_polysacc_biosynth/exp"/>
</dbReference>
<dbReference type="EMBL" id="JACBZA010000001">
    <property type="protein sequence ID" value="NYH82959.1"/>
    <property type="molecule type" value="Genomic_DNA"/>
</dbReference>
<dbReference type="InterPro" id="IPR025669">
    <property type="entry name" value="AAA_dom"/>
</dbReference>
<dbReference type="NCBIfam" id="TIGR01007">
    <property type="entry name" value="eps_fam"/>
    <property type="match status" value="1"/>
</dbReference>
<evidence type="ECO:0000259" key="18">
    <source>
        <dbReference type="Pfam" id="PF02706"/>
    </source>
</evidence>
<reference evidence="21 22" key="1">
    <citation type="submission" date="2016-10" db="EMBL/GenBank/DDBJ databases">
        <authorList>
            <person name="de Groot N.N."/>
        </authorList>
    </citation>
    <scope>NUCLEOTIDE SEQUENCE [LARGE SCALE GENOMIC DNA]</scope>
    <source>
        <strain evidence="21 22">CPCC 202808</strain>
    </source>
</reference>
<dbReference type="SUPFAM" id="SSF52540">
    <property type="entry name" value="P-loop containing nucleoside triphosphate hydrolases"/>
    <property type="match status" value="1"/>
</dbReference>
<dbReference type="PANTHER" id="PTHR32309">
    <property type="entry name" value="TYROSINE-PROTEIN KINASE"/>
    <property type="match status" value="1"/>
</dbReference>
<evidence type="ECO:0000256" key="17">
    <source>
        <dbReference type="SAM" id="MobiDB-lite"/>
    </source>
</evidence>
<evidence type="ECO:0000256" key="10">
    <source>
        <dbReference type="ARBA" id="ARBA00022741"/>
    </source>
</evidence>
<dbReference type="RefSeq" id="WP_092883592.1">
    <property type="nucleotide sequence ID" value="NZ_FOOI01000007.1"/>
</dbReference>
<keyword evidence="21" id="KW-0675">Receptor</keyword>
<reference evidence="20 23" key="2">
    <citation type="submission" date="2020-07" db="EMBL/GenBank/DDBJ databases">
        <title>Sequencing the genomes of 1000 actinobacteria strains.</title>
        <authorList>
            <person name="Klenk H.-P."/>
        </authorList>
    </citation>
    <scope>NUCLEOTIDE SEQUENCE [LARGE SCALE GENOMIC DNA]</scope>
    <source>
        <strain evidence="20 23">DSM 45117</strain>
    </source>
</reference>
<feature type="region of interest" description="Disordered" evidence="17">
    <location>
        <begin position="470"/>
        <end position="495"/>
    </location>
</feature>
<dbReference type="GO" id="GO:0005886">
    <property type="term" value="C:plasma membrane"/>
    <property type="evidence" value="ECO:0007669"/>
    <property type="project" value="UniProtKB-SubCell"/>
</dbReference>
<evidence type="ECO:0000256" key="7">
    <source>
        <dbReference type="ARBA" id="ARBA00022519"/>
    </source>
</evidence>
<comment type="similarity">
    <text evidence="4">Belongs to the etk/wzc family.</text>
</comment>
<dbReference type="GO" id="GO:0004715">
    <property type="term" value="F:non-membrane spanning protein tyrosine kinase activity"/>
    <property type="evidence" value="ECO:0007669"/>
    <property type="project" value="UniProtKB-EC"/>
</dbReference>
<dbReference type="Pfam" id="PF02706">
    <property type="entry name" value="Wzz"/>
    <property type="match status" value="1"/>
</dbReference>
<evidence type="ECO:0000313" key="20">
    <source>
        <dbReference type="EMBL" id="NYH82959.1"/>
    </source>
</evidence>
<evidence type="ECO:0000256" key="16">
    <source>
        <dbReference type="ARBA" id="ARBA00051245"/>
    </source>
</evidence>
<dbReference type="OrthoDB" id="9812433at2"/>
<accession>A0A1I2T9I6</accession>
<dbReference type="Gene3D" id="3.40.50.300">
    <property type="entry name" value="P-loop containing nucleotide triphosphate hydrolases"/>
    <property type="match status" value="1"/>
</dbReference>
<dbReference type="Proteomes" id="UP000199052">
    <property type="component" value="Unassembled WGS sequence"/>
</dbReference>
<protein>
    <recommendedName>
        <fullName evidence="5">non-specific protein-tyrosine kinase</fullName>
        <ecNumber evidence="5">2.7.10.2</ecNumber>
    </recommendedName>
</protein>
<evidence type="ECO:0000256" key="3">
    <source>
        <dbReference type="ARBA" id="ARBA00007316"/>
    </source>
</evidence>
<keyword evidence="8" id="KW-0808">Transferase</keyword>
<evidence type="ECO:0000313" key="21">
    <source>
        <dbReference type="EMBL" id="SFG60749.1"/>
    </source>
</evidence>